<feature type="domain" description="Core" evidence="1">
    <location>
        <begin position="2"/>
        <end position="94"/>
    </location>
</feature>
<reference evidence="2 3" key="1">
    <citation type="journal article" date="2016" name="Nat. Commun.">
        <title>Thousands of microbial genomes shed light on interconnected biogeochemical processes in an aquifer system.</title>
        <authorList>
            <person name="Anantharaman K."/>
            <person name="Brown C.T."/>
            <person name="Hug L.A."/>
            <person name="Sharon I."/>
            <person name="Castelle C.J."/>
            <person name="Probst A.J."/>
            <person name="Thomas B.C."/>
            <person name="Singh A."/>
            <person name="Wilkins M.J."/>
            <person name="Karaoz U."/>
            <person name="Brodie E.L."/>
            <person name="Williams K.H."/>
            <person name="Hubbard S.S."/>
            <person name="Banfield J.F."/>
        </authorList>
    </citation>
    <scope>NUCLEOTIDE SEQUENCE [LARGE SCALE GENOMIC DNA]</scope>
</reference>
<dbReference type="AlphaFoldDB" id="A0A1F6UKU5"/>
<evidence type="ECO:0000313" key="2">
    <source>
        <dbReference type="EMBL" id="OGI57938.1"/>
    </source>
</evidence>
<evidence type="ECO:0000259" key="1">
    <source>
        <dbReference type="Pfam" id="PF01521"/>
    </source>
</evidence>
<dbReference type="SUPFAM" id="SSF89360">
    <property type="entry name" value="HesB-like domain"/>
    <property type="match status" value="1"/>
</dbReference>
<organism evidence="2 3">
    <name type="scientific">Candidatus Muproteobacteria bacterium RBG_19FT_COMBO_61_10</name>
    <dbReference type="NCBI Taxonomy" id="1817761"/>
    <lineage>
        <taxon>Bacteria</taxon>
        <taxon>Pseudomonadati</taxon>
        <taxon>Pseudomonadota</taxon>
        <taxon>Candidatus Muproteobacteria</taxon>
    </lineage>
</organism>
<accession>A0A1F6UKU5</accession>
<protein>
    <recommendedName>
        <fullName evidence="1">Core domain-containing protein</fullName>
    </recommendedName>
</protein>
<name>A0A1F6UKU5_9PROT</name>
<proteinExistence type="predicted"/>
<evidence type="ECO:0000313" key="3">
    <source>
        <dbReference type="Proteomes" id="UP000177950"/>
    </source>
</evidence>
<dbReference type="EMBL" id="MFSV01000097">
    <property type="protein sequence ID" value="OGI57938.1"/>
    <property type="molecule type" value="Genomic_DNA"/>
</dbReference>
<dbReference type="InterPro" id="IPR000361">
    <property type="entry name" value="ATAP_core_dom"/>
</dbReference>
<comment type="caution">
    <text evidence="2">The sequence shown here is derived from an EMBL/GenBank/DDBJ whole genome shotgun (WGS) entry which is preliminary data.</text>
</comment>
<dbReference type="InterPro" id="IPR035903">
    <property type="entry name" value="HesB-like_dom_sf"/>
</dbReference>
<gene>
    <name evidence="2" type="ORF">A2V58_01220</name>
</gene>
<dbReference type="Proteomes" id="UP000177950">
    <property type="component" value="Unassembled WGS sequence"/>
</dbReference>
<sequence length="107" mass="11582">MITITPSAAKQIRIAAEQSDADDIFLRLAARREDDGAIEYGMGFDEMGGTDELISSQGIDVIIASSCADLLKNATLDYVEINPGDFRFIFSNPNDKQHKAASSPEGQ</sequence>
<dbReference type="Gene3D" id="2.60.300.12">
    <property type="entry name" value="HesB-like domain"/>
    <property type="match status" value="1"/>
</dbReference>
<dbReference type="Pfam" id="PF01521">
    <property type="entry name" value="Fe-S_biosyn"/>
    <property type="match status" value="1"/>
</dbReference>